<evidence type="ECO:0000313" key="7">
    <source>
        <dbReference type="EMBL" id="CAA7395482.1"/>
    </source>
</evidence>
<dbReference type="PANTHER" id="PTHR47364:SF2">
    <property type="entry name" value="CYSTEINE PROTEINASE INHIBITOR 5"/>
    <property type="match status" value="1"/>
</dbReference>
<feature type="signal peptide" evidence="4">
    <location>
        <begin position="1"/>
        <end position="24"/>
    </location>
</feature>
<name>A0A7I8KCG5_SPIIN</name>
<feature type="domain" description="Cystatin" evidence="5">
    <location>
        <begin position="40"/>
        <end position="116"/>
    </location>
</feature>
<organism evidence="6 10">
    <name type="scientific">Spirodela intermedia</name>
    <name type="common">Intermediate duckweed</name>
    <dbReference type="NCBI Taxonomy" id="51605"/>
    <lineage>
        <taxon>Eukaryota</taxon>
        <taxon>Viridiplantae</taxon>
        <taxon>Streptophyta</taxon>
        <taxon>Embryophyta</taxon>
        <taxon>Tracheophyta</taxon>
        <taxon>Spermatophyta</taxon>
        <taxon>Magnoliopsida</taxon>
        <taxon>Liliopsida</taxon>
        <taxon>Araceae</taxon>
        <taxon>Lemnoideae</taxon>
        <taxon>Spirodela</taxon>
    </lineage>
</organism>
<sequence length="119" mass="13924">MRTQLPSVLLLLALLSAVTLQSQAQKPAPYPPRTGEWTRIKKVDEYHVQGIARFAVSEHNKQTGEDLEYVRIYRGYVDGPFYKLLIQATDDVKARRYEAVVRDRLWNKPKELIYFRRSS</sequence>
<dbReference type="SUPFAM" id="SSF54403">
    <property type="entry name" value="Cystatin/monellin"/>
    <property type="match status" value="1"/>
</dbReference>
<reference evidence="6" key="1">
    <citation type="submission" date="2020-02" db="EMBL/GenBank/DDBJ databases">
        <authorList>
            <person name="Scholz U."/>
            <person name="Mascher M."/>
            <person name="Fiebig A."/>
        </authorList>
    </citation>
    <scope>NUCLEOTIDE SEQUENCE</scope>
</reference>
<dbReference type="OrthoDB" id="665600at2759"/>
<evidence type="ECO:0000256" key="2">
    <source>
        <dbReference type="ARBA" id="ARBA00022690"/>
    </source>
</evidence>
<dbReference type="Proteomes" id="UP000663760">
    <property type="component" value="Chromosome 4"/>
</dbReference>
<gene>
    <name evidence="6" type="ORF">SI8410_04006140</name>
    <name evidence="7" type="ORF">SI8410_04006143</name>
    <name evidence="8" type="ORF">SI8410_04006144</name>
    <name evidence="9" type="ORF">SI8410_04006147</name>
</gene>
<keyword evidence="4" id="KW-0732">Signal</keyword>
<dbReference type="GO" id="GO:0004869">
    <property type="term" value="F:cysteine-type endopeptidase inhibitor activity"/>
    <property type="evidence" value="ECO:0007669"/>
    <property type="project" value="UniProtKB-KW"/>
</dbReference>
<evidence type="ECO:0000313" key="6">
    <source>
        <dbReference type="EMBL" id="CAA7395479.1"/>
    </source>
</evidence>
<accession>A0A7I8KCG5</accession>
<keyword evidence="2" id="KW-0646">Protease inhibitor</keyword>
<dbReference type="Gene3D" id="3.10.450.10">
    <property type="match status" value="1"/>
</dbReference>
<dbReference type="InterPro" id="IPR046350">
    <property type="entry name" value="Cystatin_sf"/>
</dbReference>
<evidence type="ECO:0000256" key="4">
    <source>
        <dbReference type="SAM" id="SignalP"/>
    </source>
</evidence>
<keyword evidence="3" id="KW-0789">Thiol protease inhibitor</keyword>
<dbReference type="EMBL" id="LR746267">
    <property type="protein sequence ID" value="CAA7395482.1"/>
    <property type="molecule type" value="Genomic_DNA"/>
</dbReference>
<evidence type="ECO:0000256" key="3">
    <source>
        <dbReference type="ARBA" id="ARBA00022704"/>
    </source>
</evidence>
<evidence type="ECO:0000259" key="5">
    <source>
        <dbReference type="Pfam" id="PF16845"/>
    </source>
</evidence>
<dbReference type="EMBL" id="LR746267">
    <property type="protein sequence ID" value="CAA7395486.1"/>
    <property type="molecule type" value="Genomic_DNA"/>
</dbReference>
<comment type="similarity">
    <text evidence="1">Belongs to the cystatin family. Phytocystatin subfamily.</text>
</comment>
<dbReference type="EMBL" id="LR746267">
    <property type="protein sequence ID" value="CAA7395479.1"/>
    <property type="molecule type" value="Genomic_DNA"/>
</dbReference>
<feature type="chain" id="PRO_5035677940" description="Cystatin domain-containing protein" evidence="4">
    <location>
        <begin position="25"/>
        <end position="119"/>
    </location>
</feature>
<dbReference type="PANTHER" id="PTHR47364">
    <property type="entry name" value="CYSTEINE PROTEINASE INHIBITOR 5"/>
    <property type="match status" value="1"/>
</dbReference>
<evidence type="ECO:0000313" key="8">
    <source>
        <dbReference type="EMBL" id="CAA7395483.1"/>
    </source>
</evidence>
<dbReference type="EMBL" id="LR746267">
    <property type="protein sequence ID" value="CAA7395483.1"/>
    <property type="molecule type" value="Genomic_DNA"/>
</dbReference>
<evidence type="ECO:0000256" key="1">
    <source>
        <dbReference type="ARBA" id="ARBA00007233"/>
    </source>
</evidence>
<evidence type="ECO:0000313" key="9">
    <source>
        <dbReference type="EMBL" id="CAA7395486.1"/>
    </source>
</evidence>
<keyword evidence="10" id="KW-1185">Reference proteome</keyword>
<dbReference type="InterPro" id="IPR000010">
    <property type="entry name" value="Cystatin_dom"/>
</dbReference>
<evidence type="ECO:0000313" key="10">
    <source>
        <dbReference type="Proteomes" id="UP000663760"/>
    </source>
</evidence>
<protein>
    <recommendedName>
        <fullName evidence="5">Cystatin domain-containing protein</fullName>
    </recommendedName>
</protein>
<proteinExistence type="inferred from homology"/>
<dbReference type="AlphaFoldDB" id="A0A7I8KCG5"/>
<dbReference type="Pfam" id="PF16845">
    <property type="entry name" value="SQAPI"/>
    <property type="match status" value="1"/>
</dbReference>